<comment type="caution">
    <text evidence="1">The sequence shown here is derived from an EMBL/GenBank/DDBJ whole genome shotgun (WGS) entry which is preliminary data.</text>
</comment>
<dbReference type="EMBL" id="CM045762">
    <property type="protein sequence ID" value="KAI8010139.1"/>
    <property type="molecule type" value="Genomic_DNA"/>
</dbReference>
<accession>A0ACC0H9Y8</accession>
<gene>
    <name evidence="1" type="ORF">LOK49_LG06G01872</name>
</gene>
<proteinExistence type="predicted"/>
<name>A0ACC0H9Y8_9ERIC</name>
<organism evidence="1 2">
    <name type="scientific">Camellia lanceoleosa</name>
    <dbReference type="NCBI Taxonomy" id="1840588"/>
    <lineage>
        <taxon>Eukaryota</taxon>
        <taxon>Viridiplantae</taxon>
        <taxon>Streptophyta</taxon>
        <taxon>Embryophyta</taxon>
        <taxon>Tracheophyta</taxon>
        <taxon>Spermatophyta</taxon>
        <taxon>Magnoliopsida</taxon>
        <taxon>eudicotyledons</taxon>
        <taxon>Gunneridae</taxon>
        <taxon>Pentapetalae</taxon>
        <taxon>asterids</taxon>
        <taxon>Ericales</taxon>
        <taxon>Theaceae</taxon>
        <taxon>Camellia</taxon>
    </lineage>
</organism>
<evidence type="ECO:0000313" key="1">
    <source>
        <dbReference type="EMBL" id="KAI8010139.1"/>
    </source>
</evidence>
<evidence type="ECO:0000313" key="2">
    <source>
        <dbReference type="Proteomes" id="UP001060215"/>
    </source>
</evidence>
<dbReference type="Proteomes" id="UP001060215">
    <property type="component" value="Chromosome 5"/>
</dbReference>
<keyword evidence="2" id="KW-1185">Reference proteome</keyword>
<sequence length="776" mass="89501">MTSPSSSQPQEEPELQTQTPNSTQDDENQNRSQPQSPQTQTLETSDQPQNPEQSEIDQTQNQQQQEEEDLQVVDQKGDQHHHQEPDDQDAEQSGMSSLSPPPPLIPLITDLHDLNPPPLTSPTTNNPHRRPNKRKKGGKKKQQAIEKKLQTLTSNLKPIPFVPSKTLDFDRHEKLLKRLGLWDFVHIEFDRNIRVDLIAQLIATYDSRLRCSYVNEFRIMVNRADLARAFKMPVKKDKGNASALLSSSSEAVDLDSEVLSDESVAFIEDFLSNWVLLHEDMWMMPSEVLNWTRAIKDGHPEKVDWAGLIWFMVEKELNQGQQLEDCYYASHLQYLMKSQREEMFCIEPKVEEVKEDEEDGGEVKMGASDEFQGHDESQDNNAMVEEPNVELTLGQDIVEKEEVLEGDMMDVEESKEEEQGQWLLDGKNSVGDHFLQRCNIEADTDMDGDEERQPEEEVVEEDEEDNGEEEEMEDEGFNLMSKGSTLEGNVLTGNLLQGMETTQIPFGLPGQLHDQSNMELLASRTETRSTSGGLSIFGNGSKREIGHEHDISHETLNDNINNKRLRTDGQWSPKSSDFEMCMDQMQHWMGKARIMYQAKEQACDELNMNHQFLLSELQRREHVIEHLHKTKQEELHRKDGEIYRLERELYVMGNLLEGYRKALKETHKTFSEYRQQCQLPEEPLYKDAGPGGVVLSTMELEKQRLKQEEEDRLTRIIIEQKIKEFEEEFVSKLEESLNKVRSLDKQLMDFENEVKLLKELSAKRKVSNTSECASNE</sequence>
<protein>
    <submittedName>
        <fullName evidence="1">Uncharacterized protein</fullName>
    </submittedName>
</protein>
<reference evidence="1 2" key="1">
    <citation type="journal article" date="2022" name="Plant J.">
        <title>Chromosome-level genome of Camellia lanceoleosa provides a valuable resource for understanding genome evolution and self-incompatibility.</title>
        <authorList>
            <person name="Gong W."/>
            <person name="Xiao S."/>
            <person name="Wang L."/>
            <person name="Liao Z."/>
            <person name="Chang Y."/>
            <person name="Mo W."/>
            <person name="Hu G."/>
            <person name="Li W."/>
            <person name="Zhao G."/>
            <person name="Zhu H."/>
            <person name="Hu X."/>
            <person name="Ji K."/>
            <person name="Xiang X."/>
            <person name="Song Q."/>
            <person name="Yuan D."/>
            <person name="Jin S."/>
            <person name="Zhang L."/>
        </authorList>
    </citation>
    <scope>NUCLEOTIDE SEQUENCE [LARGE SCALE GENOMIC DNA]</scope>
    <source>
        <strain evidence="1">SQ_2022a</strain>
    </source>
</reference>